<organism evidence="11 12">
    <name type="scientific">Exocentrus adspersus</name>
    <dbReference type="NCBI Taxonomy" id="1586481"/>
    <lineage>
        <taxon>Eukaryota</taxon>
        <taxon>Metazoa</taxon>
        <taxon>Ecdysozoa</taxon>
        <taxon>Arthropoda</taxon>
        <taxon>Hexapoda</taxon>
        <taxon>Insecta</taxon>
        <taxon>Pterygota</taxon>
        <taxon>Neoptera</taxon>
        <taxon>Endopterygota</taxon>
        <taxon>Coleoptera</taxon>
        <taxon>Polyphaga</taxon>
        <taxon>Cucujiformia</taxon>
        <taxon>Chrysomeloidea</taxon>
        <taxon>Cerambycidae</taxon>
        <taxon>Lamiinae</taxon>
        <taxon>Acanthocinini</taxon>
        <taxon>Exocentrus</taxon>
    </lineage>
</organism>
<gene>
    <name evidence="11" type="ORF">NQ315_010342</name>
</gene>
<dbReference type="GO" id="GO:0030246">
    <property type="term" value="F:carbohydrate binding"/>
    <property type="evidence" value="ECO:0007669"/>
    <property type="project" value="UniProtKB-KW"/>
</dbReference>
<evidence type="ECO:0000256" key="6">
    <source>
        <dbReference type="ARBA" id="ARBA00022989"/>
    </source>
</evidence>
<dbReference type="Gene3D" id="2.60.120.740">
    <property type="match status" value="2"/>
</dbReference>
<proteinExistence type="inferred from homology"/>
<dbReference type="Pfam" id="PF02140">
    <property type="entry name" value="SUEL_Lectin"/>
    <property type="match status" value="2"/>
</dbReference>
<dbReference type="CDD" id="cd22829">
    <property type="entry name" value="Gal_Rha_Lectin_EVA1_EVA1C_rpt2"/>
    <property type="match status" value="1"/>
</dbReference>
<dbReference type="PROSITE" id="PS50228">
    <property type="entry name" value="SUEL_LECTIN"/>
    <property type="match status" value="2"/>
</dbReference>
<dbReference type="EMBL" id="JANEYG010000004">
    <property type="protein sequence ID" value="KAJ8923761.1"/>
    <property type="molecule type" value="Genomic_DNA"/>
</dbReference>
<evidence type="ECO:0000259" key="10">
    <source>
        <dbReference type="PROSITE" id="PS50228"/>
    </source>
</evidence>
<dbReference type="Pfam" id="PF14851">
    <property type="entry name" value="FAM176"/>
    <property type="match status" value="1"/>
</dbReference>
<comment type="similarity">
    <text evidence="2">Belongs to the EVA1 family.</text>
</comment>
<dbReference type="InterPro" id="IPR039500">
    <property type="entry name" value="EVA1_dom"/>
</dbReference>
<evidence type="ECO:0000256" key="1">
    <source>
        <dbReference type="ARBA" id="ARBA00004167"/>
    </source>
</evidence>
<evidence type="ECO:0000256" key="9">
    <source>
        <dbReference type="SAM" id="Phobius"/>
    </source>
</evidence>
<keyword evidence="7 9" id="KW-0472">Membrane</keyword>
<keyword evidence="6 9" id="KW-1133">Transmembrane helix</keyword>
<sequence>MACASNNSRYRANKTYPLLCLTSKTGLTWKTSLTSTLRTYQRAGCDDEIVTLKCPPGTSISIEIAQYGKSDPAKPLCGVRSTPSPISRTSYTYNVSCLWPSAIQSKWEGSEGNWGRTVVEACQKKRQCKFQPNPKTFGGDPCPGVRKYVEVAYKCRPYEFRSKVACENEKIQLKCNPNSRVAVYSASYGRTEYESIQCPQPQGVPEETCLVSYATETVMQLCHGKRTCDLTADISTFGSPCKPQSRMYLKVVYTCVPRKVLKEQYEGALEPDETEDEFANDEDDDFDIYDAGNEFIRESAASPPAPNIEGIAKDNFTKDINDVSSKTPSHKSNGFDFASFQPYTTPRSRTPIRSRDPPKQKTTKDMLVDVIPDPNCTIMVYAGPDPNRKTGVIGFVSEWINAYTFVSQNQERFFLYLIVSVAAGLLLLLTFLVGRLLLQRHRARKDAKFHATNISENTLPNGFTDDISEVDADIDLTTPLPGPIPSVTIHSPPLGSIAEVVRYPHVHSHTLRRPPQVMETDVPRSLSSASNAHYYYG</sequence>
<dbReference type="InterPro" id="IPR000922">
    <property type="entry name" value="Lectin_gal-bd_dom"/>
</dbReference>
<dbReference type="PANTHER" id="PTHR46780">
    <property type="entry name" value="PROTEIN EVA-1"/>
    <property type="match status" value="1"/>
</dbReference>
<comment type="caution">
    <text evidence="11">The sequence shown here is derived from an EMBL/GenBank/DDBJ whole genome shotgun (WGS) entry which is preliminary data.</text>
</comment>
<feature type="compositionally biased region" description="Basic and acidic residues" evidence="8">
    <location>
        <begin position="353"/>
        <end position="363"/>
    </location>
</feature>
<name>A0AAV8WB18_9CUCU</name>
<feature type="domain" description="SUEL-type lectin" evidence="10">
    <location>
        <begin position="165"/>
        <end position="256"/>
    </location>
</feature>
<evidence type="ECO:0000256" key="4">
    <source>
        <dbReference type="ARBA" id="ARBA00022734"/>
    </source>
</evidence>
<dbReference type="AlphaFoldDB" id="A0AAV8WB18"/>
<feature type="region of interest" description="Disordered" evidence="8">
    <location>
        <begin position="323"/>
        <end position="363"/>
    </location>
</feature>
<keyword evidence="3 9" id="KW-0812">Transmembrane</keyword>
<evidence type="ECO:0000256" key="3">
    <source>
        <dbReference type="ARBA" id="ARBA00022692"/>
    </source>
</evidence>
<comment type="subcellular location">
    <subcellularLocation>
        <location evidence="1">Membrane</location>
        <topology evidence="1">Single-pass membrane protein</topology>
    </subcellularLocation>
</comment>
<keyword evidence="4" id="KW-0430">Lectin</keyword>
<evidence type="ECO:0000256" key="5">
    <source>
        <dbReference type="ARBA" id="ARBA00022737"/>
    </source>
</evidence>
<dbReference type="GO" id="GO:0016020">
    <property type="term" value="C:membrane"/>
    <property type="evidence" value="ECO:0007669"/>
    <property type="project" value="UniProtKB-SubCell"/>
</dbReference>
<evidence type="ECO:0000256" key="8">
    <source>
        <dbReference type="SAM" id="MobiDB-lite"/>
    </source>
</evidence>
<evidence type="ECO:0000313" key="11">
    <source>
        <dbReference type="EMBL" id="KAJ8923761.1"/>
    </source>
</evidence>
<feature type="transmembrane region" description="Helical" evidence="9">
    <location>
        <begin position="413"/>
        <end position="438"/>
    </location>
</feature>
<feature type="domain" description="SUEL-type lectin" evidence="10">
    <location>
        <begin position="44"/>
        <end position="156"/>
    </location>
</feature>
<protein>
    <recommendedName>
        <fullName evidence="10">SUEL-type lectin domain-containing protein</fullName>
    </recommendedName>
</protein>
<keyword evidence="5" id="KW-0677">Repeat</keyword>
<keyword evidence="12" id="KW-1185">Reference proteome</keyword>
<evidence type="ECO:0000256" key="7">
    <source>
        <dbReference type="ARBA" id="ARBA00023136"/>
    </source>
</evidence>
<dbReference type="CDD" id="cd22828">
    <property type="entry name" value="Gal_Rha_Lectin_EVA1_EVA1C_rpt1"/>
    <property type="match status" value="1"/>
</dbReference>
<feature type="compositionally biased region" description="Polar residues" evidence="8">
    <location>
        <begin position="323"/>
        <end position="332"/>
    </location>
</feature>
<dbReference type="InterPro" id="IPR043159">
    <property type="entry name" value="Lectin_gal-bd_sf"/>
</dbReference>
<accession>A0AAV8WB18</accession>
<evidence type="ECO:0000256" key="2">
    <source>
        <dbReference type="ARBA" id="ARBA00006023"/>
    </source>
</evidence>
<evidence type="ECO:0000313" key="12">
    <source>
        <dbReference type="Proteomes" id="UP001159042"/>
    </source>
</evidence>
<dbReference type="Proteomes" id="UP001159042">
    <property type="component" value="Unassembled WGS sequence"/>
</dbReference>
<dbReference type="FunFam" id="2.60.120.740:FF:000003">
    <property type="entry name" value="Protein eva-1 homolog C"/>
    <property type="match status" value="1"/>
</dbReference>
<reference evidence="11 12" key="1">
    <citation type="journal article" date="2023" name="Insect Mol. Biol.">
        <title>Genome sequencing provides insights into the evolution of gene families encoding plant cell wall-degrading enzymes in longhorned beetles.</title>
        <authorList>
            <person name="Shin N.R."/>
            <person name="Okamura Y."/>
            <person name="Kirsch R."/>
            <person name="Pauchet Y."/>
        </authorList>
    </citation>
    <scope>NUCLEOTIDE SEQUENCE [LARGE SCALE GENOMIC DNA]</scope>
    <source>
        <strain evidence="11">EAD_L_NR</strain>
    </source>
</reference>